<feature type="compositionally biased region" description="Basic and acidic residues" evidence="1">
    <location>
        <begin position="115"/>
        <end position="125"/>
    </location>
</feature>
<feature type="domain" description="Smr" evidence="2">
    <location>
        <begin position="6"/>
        <end position="62"/>
    </location>
</feature>
<dbReference type="STRING" id="690567.2389"/>
<dbReference type="Gene3D" id="3.30.1370.110">
    <property type="match status" value="1"/>
</dbReference>
<feature type="region of interest" description="Disordered" evidence="1">
    <location>
        <begin position="115"/>
        <end position="137"/>
    </location>
</feature>
<feature type="compositionally biased region" description="Basic residues" evidence="1">
    <location>
        <begin position="126"/>
        <end position="137"/>
    </location>
</feature>
<reference evidence="3 4" key="1">
    <citation type="submission" date="2015-03" db="EMBL/GenBank/DDBJ databases">
        <authorList>
            <person name="Murphy D."/>
        </authorList>
    </citation>
    <scope>NUCLEOTIDE SEQUENCE [LARGE SCALE GENOMIC DNA]</scope>
    <source>
        <strain evidence="3 4">OL-4</strain>
    </source>
</reference>
<accession>A0A0E4C9F7</accession>
<name>A0A0E4C9F7_9FIRM</name>
<dbReference type="RefSeq" id="WP_046499271.1">
    <property type="nucleotide sequence ID" value="NZ_CGIH01000040.1"/>
</dbReference>
<dbReference type="SMART" id="SM00463">
    <property type="entry name" value="SMR"/>
    <property type="match status" value="1"/>
</dbReference>
<keyword evidence="4" id="KW-1185">Reference proteome</keyword>
<protein>
    <submittedName>
        <fullName evidence="3">Smr protein/MutS2 C-terminal</fullName>
    </submittedName>
</protein>
<sequence length="137" mass="15907">MKVENLNLHGLNLQEARQKTQLNLDWCIKHGVDVLVINHGKGHHSANNFAVLKSEIRKMLKEEQLLRESGYRVIYGESDWPVALTYDEGNTLVVARGLENEFIGGKARQDKNQRIFSQEGKEVRKAQKNWRKQNRTR</sequence>
<evidence type="ECO:0000259" key="2">
    <source>
        <dbReference type="PROSITE" id="PS50828"/>
    </source>
</evidence>
<dbReference type="Proteomes" id="UP000045545">
    <property type="component" value="Unassembled WGS sequence"/>
</dbReference>
<evidence type="ECO:0000256" key="1">
    <source>
        <dbReference type="SAM" id="MobiDB-lite"/>
    </source>
</evidence>
<organism evidence="3 4">
    <name type="scientific">Syntrophomonas zehnderi OL-4</name>
    <dbReference type="NCBI Taxonomy" id="690567"/>
    <lineage>
        <taxon>Bacteria</taxon>
        <taxon>Bacillati</taxon>
        <taxon>Bacillota</taxon>
        <taxon>Clostridia</taxon>
        <taxon>Eubacteriales</taxon>
        <taxon>Syntrophomonadaceae</taxon>
        <taxon>Syntrophomonas</taxon>
    </lineage>
</organism>
<dbReference type="SUPFAM" id="SSF160443">
    <property type="entry name" value="SMR domain-like"/>
    <property type="match status" value="1"/>
</dbReference>
<dbReference type="AlphaFoldDB" id="A0A0E4C9F7"/>
<dbReference type="InterPro" id="IPR036063">
    <property type="entry name" value="Smr_dom_sf"/>
</dbReference>
<dbReference type="InterPro" id="IPR002625">
    <property type="entry name" value="Smr_dom"/>
</dbReference>
<proteinExistence type="predicted"/>
<evidence type="ECO:0000313" key="4">
    <source>
        <dbReference type="Proteomes" id="UP000045545"/>
    </source>
</evidence>
<dbReference type="EMBL" id="CGIH01000040">
    <property type="protein sequence ID" value="CFX98409.1"/>
    <property type="molecule type" value="Genomic_DNA"/>
</dbReference>
<evidence type="ECO:0000313" key="3">
    <source>
        <dbReference type="EMBL" id="CFX98409.1"/>
    </source>
</evidence>
<dbReference type="PROSITE" id="PS50828">
    <property type="entry name" value="SMR"/>
    <property type="match status" value="1"/>
</dbReference>
<dbReference type="Pfam" id="PF01713">
    <property type="entry name" value="Smr"/>
    <property type="match status" value="1"/>
</dbReference>
<gene>
    <name evidence="3" type="ORF">2389</name>
</gene>